<dbReference type="Proteomes" id="UP000606974">
    <property type="component" value="Unassembled WGS sequence"/>
</dbReference>
<dbReference type="EMBL" id="JAACFV010000643">
    <property type="protein sequence ID" value="KAF7502013.1"/>
    <property type="molecule type" value="Genomic_DNA"/>
</dbReference>
<evidence type="ECO:0000313" key="3">
    <source>
        <dbReference type="Proteomes" id="UP000606974"/>
    </source>
</evidence>
<dbReference type="Pfam" id="PF13843">
    <property type="entry name" value="DDE_Tnp_1_7"/>
    <property type="match status" value="1"/>
</dbReference>
<gene>
    <name evidence="2" type="ORF">GJ744_010187</name>
</gene>
<protein>
    <recommendedName>
        <fullName evidence="1">PiggyBac transposable element-derived protein domain-containing protein</fullName>
    </recommendedName>
</protein>
<organism evidence="2 3">
    <name type="scientific">Endocarpon pusillum</name>
    <dbReference type="NCBI Taxonomy" id="364733"/>
    <lineage>
        <taxon>Eukaryota</taxon>
        <taxon>Fungi</taxon>
        <taxon>Dikarya</taxon>
        <taxon>Ascomycota</taxon>
        <taxon>Pezizomycotina</taxon>
        <taxon>Eurotiomycetes</taxon>
        <taxon>Chaetothyriomycetidae</taxon>
        <taxon>Verrucariales</taxon>
        <taxon>Verrucariaceae</taxon>
        <taxon>Endocarpon</taxon>
    </lineage>
</organism>
<evidence type="ECO:0000313" key="2">
    <source>
        <dbReference type="EMBL" id="KAF7502013.1"/>
    </source>
</evidence>
<feature type="domain" description="PiggyBac transposable element-derived protein" evidence="1">
    <location>
        <begin position="2"/>
        <end position="99"/>
    </location>
</feature>
<accession>A0A8H7A4H3</accession>
<sequence>MALDNLFTSWKTAKALKDLGIAVTGTVRKNAAGYPPRLLMLKVLNRALEWGHLEATVIHEVACWLWQDSNAVIGMTTGIPLTELVERERKRPRKTASNSKITR</sequence>
<evidence type="ECO:0000259" key="1">
    <source>
        <dbReference type="Pfam" id="PF13843"/>
    </source>
</evidence>
<keyword evidence="3" id="KW-1185">Reference proteome</keyword>
<reference evidence="2" key="1">
    <citation type="submission" date="2020-02" db="EMBL/GenBank/DDBJ databases">
        <authorList>
            <person name="Palmer J.M."/>
        </authorList>
    </citation>
    <scope>NUCLEOTIDE SEQUENCE</scope>
    <source>
        <strain evidence="2">EPUS1.4</strain>
        <tissue evidence="2">Thallus</tissue>
    </source>
</reference>
<dbReference type="InterPro" id="IPR029526">
    <property type="entry name" value="PGBD"/>
</dbReference>
<comment type="caution">
    <text evidence="2">The sequence shown here is derived from an EMBL/GenBank/DDBJ whole genome shotgun (WGS) entry which is preliminary data.</text>
</comment>
<proteinExistence type="predicted"/>
<dbReference type="AlphaFoldDB" id="A0A8H7A4H3"/>
<name>A0A8H7A4H3_9EURO</name>